<dbReference type="PROSITE" id="PS50088">
    <property type="entry name" value="ANK_REPEAT"/>
    <property type="match status" value="2"/>
</dbReference>
<dbReference type="InterPro" id="IPR002110">
    <property type="entry name" value="Ankyrin_rpt"/>
</dbReference>
<dbReference type="PROSITE" id="PS50297">
    <property type="entry name" value="ANK_REP_REGION"/>
    <property type="match status" value="2"/>
</dbReference>
<dbReference type="Pfam" id="PF12796">
    <property type="entry name" value="Ank_2"/>
    <property type="match status" value="1"/>
</dbReference>
<evidence type="ECO:0000313" key="3">
    <source>
        <dbReference type="Proteomes" id="UP000017429"/>
    </source>
</evidence>
<dbReference type="PROSITE" id="PS51257">
    <property type="entry name" value="PROKAR_LIPOPROTEIN"/>
    <property type="match status" value="1"/>
</dbReference>
<feature type="compositionally biased region" description="Acidic residues" evidence="1">
    <location>
        <begin position="630"/>
        <end position="641"/>
    </location>
</feature>
<dbReference type="SMART" id="SM00248">
    <property type="entry name" value="ANK"/>
    <property type="match status" value="6"/>
</dbReference>
<dbReference type="EMBL" id="CP097562">
    <property type="protein sequence ID" value="USF23371.1"/>
    <property type="molecule type" value="Genomic_DNA"/>
</dbReference>
<organism evidence="2 3">
    <name type="scientific">Mucispirillum schaedleri ASF457</name>
    <dbReference type="NCBI Taxonomy" id="1379858"/>
    <lineage>
        <taxon>Bacteria</taxon>
        <taxon>Pseudomonadati</taxon>
        <taxon>Deferribacterota</taxon>
        <taxon>Deferribacteres</taxon>
        <taxon>Deferribacterales</taxon>
        <taxon>Mucispirillaceae</taxon>
        <taxon>Mucispirillum</taxon>
    </lineage>
</organism>
<gene>
    <name evidence="2" type="ORF">N508_000429</name>
</gene>
<reference evidence="2" key="3">
    <citation type="submission" date="2022-06" db="EMBL/GenBank/DDBJ databases">
        <title>Resources to Facilitate Use of the Altered Schaedler Flora (ASF) Mouse Model to Study Microbiome Function.</title>
        <authorList>
            <person name="Proctor A."/>
            <person name="Parvinroo S."/>
            <person name="Richie T."/>
            <person name="Jia X."/>
            <person name="Lee S.T.M."/>
            <person name="Karp P.D."/>
            <person name="Paley S."/>
            <person name="Kostic A.D."/>
            <person name="Pierre J.F."/>
            <person name="Wannemuehler M.J."/>
            <person name="Phillips G.J."/>
        </authorList>
    </citation>
    <scope>NUCLEOTIDE SEQUENCE</scope>
    <source>
        <strain evidence="2">ASF457</strain>
    </source>
</reference>
<reference evidence="2" key="1">
    <citation type="journal article" date="2014" name="Genome Announc.">
        <title>Draft genome sequences of the altered schaedler flora, a defined bacterial community from gnotobiotic mice.</title>
        <authorList>
            <person name="Wannemuehler M.J."/>
            <person name="Overstreet A.M."/>
            <person name="Ward D.V."/>
            <person name="Phillips G.J."/>
        </authorList>
    </citation>
    <scope>NUCLEOTIDE SEQUENCE</scope>
    <source>
        <strain evidence="2">ASF457</strain>
    </source>
</reference>
<dbReference type="KEGG" id="msch:N508_000429"/>
<dbReference type="PANTHER" id="PTHR24198:SF165">
    <property type="entry name" value="ANKYRIN REPEAT-CONTAINING PROTEIN-RELATED"/>
    <property type="match status" value="1"/>
</dbReference>
<dbReference type="Gene3D" id="1.25.40.20">
    <property type="entry name" value="Ankyrin repeat-containing domain"/>
    <property type="match status" value="2"/>
</dbReference>
<dbReference type="SUPFAM" id="SSF48403">
    <property type="entry name" value="Ankyrin repeat"/>
    <property type="match status" value="1"/>
</dbReference>
<proteinExistence type="predicted"/>
<accession>V2QEN2</accession>
<protein>
    <submittedName>
        <fullName evidence="2">Uncharacterized protein</fullName>
    </submittedName>
</protein>
<dbReference type="AlphaFoldDB" id="V2QEN2"/>
<feature type="region of interest" description="Disordered" evidence="1">
    <location>
        <begin position="608"/>
        <end position="641"/>
    </location>
</feature>
<dbReference type="RefSeq" id="WP_023276438.1">
    <property type="nucleotide sequence ID" value="NZ_CP097562.1"/>
</dbReference>
<sequence length="641" mass="71185">MKKLITLSAIIIVIFSFGCKKEQTQKQLDNTSSEQVIEKTDMTQFEKSLSLFKNPQYDLLYKLIEKGINAELEDNVTIPYPSHAKRLLINDEQITIQKGATPLGIAALFCTPSLVNNLIEKGADLKTTINGNSIAAVIIQCGEAEQAGMFENYLKAVRKFEKDNPAVYENKAELYAANSIINIMGDNGEYIPVQTIMNYAVENKLNNIIPVILKYAGGINFFKNDNNNPNNLLPIVTALENNNYEAAKLFFDKTGSLFAQMYTLDGVKVSLIDYLFYNVMDEEIKKADIPVNTFFKSLINGYKQSGTGIKEIKTMLESGNLTTVLDTPLAVENGELPAGATVAHIAAAMEYHALLKAMAFYNEKTEILNIQDSNGDTPLHTAVRAGNLSTAKILLEGGAFIDKVNYNGLTPLAVVIKEYNGKNQAALVRLLLTSAGNTTSRYDLMPDDKTIEIFENAKNIKTVNDILNKYNIKTENIEARGYLLSESKRYAEKELNPQIVRIMKGGIDNQLPFAVYMYEIPPFPKDATPLIAAAIACSENTARNLILAKANTDIRITGENDLKYDAYDFADRVSKCEPVKAILKNPSSLKIDIEDLLAWDVEQPAEYNTAEEDAYTVEKNNDDSSKNENSDVELIIEEPVQ</sequence>
<feature type="compositionally biased region" description="Basic and acidic residues" evidence="1">
    <location>
        <begin position="619"/>
        <end position="629"/>
    </location>
</feature>
<dbReference type="Proteomes" id="UP000017429">
    <property type="component" value="Chromosome"/>
</dbReference>
<evidence type="ECO:0000313" key="2">
    <source>
        <dbReference type="EMBL" id="USF23371.1"/>
    </source>
</evidence>
<name>V2QEN2_9BACT</name>
<keyword evidence="3" id="KW-1185">Reference proteome</keyword>
<dbReference type="InterPro" id="IPR036770">
    <property type="entry name" value="Ankyrin_rpt-contain_sf"/>
</dbReference>
<reference evidence="2" key="2">
    <citation type="submission" date="2022-05" db="EMBL/GenBank/DDBJ databases">
        <authorList>
            <person name="Proctor A.L."/>
            <person name="Phillips G.J."/>
            <person name="Wannemuehler M.J."/>
        </authorList>
    </citation>
    <scope>NUCLEOTIDE SEQUENCE</scope>
    <source>
        <strain evidence="2">ASF457</strain>
    </source>
</reference>
<dbReference type="PANTHER" id="PTHR24198">
    <property type="entry name" value="ANKYRIN REPEAT AND PROTEIN KINASE DOMAIN-CONTAINING PROTEIN"/>
    <property type="match status" value="1"/>
</dbReference>
<evidence type="ECO:0000256" key="1">
    <source>
        <dbReference type="SAM" id="MobiDB-lite"/>
    </source>
</evidence>